<name>A0ABN8Q5H6_9CNID</name>
<feature type="domain" description="EGF-like" evidence="6">
    <location>
        <begin position="161"/>
        <end position="201"/>
    </location>
</feature>
<dbReference type="PROSITE" id="PS50026">
    <property type="entry name" value="EGF_3"/>
    <property type="match status" value="1"/>
</dbReference>
<reference evidence="7 8" key="1">
    <citation type="submission" date="2022-05" db="EMBL/GenBank/DDBJ databases">
        <authorList>
            <consortium name="Genoscope - CEA"/>
            <person name="William W."/>
        </authorList>
    </citation>
    <scope>NUCLEOTIDE SEQUENCE [LARGE SCALE GENOMIC DNA]</scope>
</reference>
<dbReference type="SMART" id="SM00181">
    <property type="entry name" value="EGF"/>
    <property type="match status" value="1"/>
</dbReference>
<dbReference type="PANTHER" id="PTHR36191:SF4">
    <property type="entry name" value="VWFD DOMAIN-CONTAINING PROTEIN"/>
    <property type="match status" value="1"/>
</dbReference>
<comment type="caution">
    <text evidence="4">Lacks conserved residue(s) required for the propagation of feature annotation.</text>
</comment>
<dbReference type="PANTHER" id="PTHR36191">
    <property type="entry name" value="ENDO/EXONUCLEASE/PHOSPHATASE DOMAIN-CONTAINING PROTEIN-RELATED"/>
    <property type="match status" value="1"/>
</dbReference>
<dbReference type="InterPro" id="IPR000152">
    <property type="entry name" value="EGF-type_Asp/Asn_hydroxyl_site"/>
</dbReference>
<evidence type="ECO:0000313" key="7">
    <source>
        <dbReference type="EMBL" id="CAH3155028.1"/>
    </source>
</evidence>
<accession>A0ABN8Q5H6</accession>
<dbReference type="SMART" id="SM00179">
    <property type="entry name" value="EGF_CA"/>
    <property type="match status" value="1"/>
</dbReference>
<dbReference type="EMBL" id="CALNXI010001090">
    <property type="protein sequence ID" value="CAH3155028.1"/>
    <property type="molecule type" value="Genomic_DNA"/>
</dbReference>
<dbReference type="Pfam" id="PF12947">
    <property type="entry name" value="EGF_3"/>
    <property type="match status" value="1"/>
</dbReference>
<dbReference type="Pfam" id="PF23283">
    <property type="entry name" value="D8C_UMOD"/>
    <property type="match status" value="1"/>
</dbReference>
<dbReference type="Gene3D" id="2.10.25.10">
    <property type="entry name" value="Laminin"/>
    <property type="match status" value="1"/>
</dbReference>
<organism evidence="7 8">
    <name type="scientific">Porites evermanni</name>
    <dbReference type="NCBI Taxonomy" id="104178"/>
    <lineage>
        <taxon>Eukaryota</taxon>
        <taxon>Metazoa</taxon>
        <taxon>Cnidaria</taxon>
        <taxon>Anthozoa</taxon>
        <taxon>Hexacorallia</taxon>
        <taxon>Scleractinia</taxon>
        <taxon>Fungiina</taxon>
        <taxon>Poritidae</taxon>
        <taxon>Porites</taxon>
    </lineage>
</organism>
<dbReference type="InterPro" id="IPR001881">
    <property type="entry name" value="EGF-like_Ca-bd_dom"/>
</dbReference>
<dbReference type="InterPro" id="IPR057774">
    <property type="entry name" value="D8C_UMOD/GP2/OIT3-like"/>
</dbReference>
<evidence type="ECO:0000256" key="4">
    <source>
        <dbReference type="PROSITE-ProRule" id="PRU00076"/>
    </source>
</evidence>
<evidence type="ECO:0000256" key="1">
    <source>
        <dbReference type="ARBA" id="ARBA00022536"/>
    </source>
</evidence>
<evidence type="ECO:0000256" key="2">
    <source>
        <dbReference type="ARBA" id="ARBA00022729"/>
    </source>
</evidence>
<dbReference type="InterPro" id="IPR000742">
    <property type="entry name" value="EGF"/>
</dbReference>
<dbReference type="CDD" id="cd00054">
    <property type="entry name" value="EGF_CA"/>
    <property type="match status" value="1"/>
</dbReference>
<keyword evidence="3" id="KW-1015">Disulfide bond</keyword>
<dbReference type="InterPro" id="IPR018097">
    <property type="entry name" value="EGF_Ca-bd_CS"/>
</dbReference>
<feature type="signal peptide" evidence="5">
    <location>
        <begin position="1"/>
        <end position="21"/>
    </location>
</feature>
<evidence type="ECO:0000259" key="6">
    <source>
        <dbReference type="PROSITE" id="PS50026"/>
    </source>
</evidence>
<dbReference type="InterPro" id="IPR024731">
    <property type="entry name" value="NELL2-like_EGF"/>
</dbReference>
<dbReference type="Proteomes" id="UP001159427">
    <property type="component" value="Unassembled WGS sequence"/>
</dbReference>
<sequence>MEKKQLFRIAVIFALGKVLYGVITDHDQQCTGGLSKESIFGWMLQGHIYKTMLADLPHTCVFACYKDDRCQSLNWVISLLTCEFSNRTKEARPEDFIPNADRFYFKRDRNRVGLGSIPELPAETCHEIKSSEGQATSGKYWCSTIKTGTSILAYCDMETEDIDECTTSHPVCDVNANCTNTRGSYFCTCKTGFSGDGKTCQGIVGKRKYCDRNNEFHTKSVEGIESNNRQTTQLYGMVITSVTSFCKCVNYRRITNADRKVTYGKVSVQCDKTIDTAWYRFEGAVGTRMPTSCPPLYRCNTNAPGWLKGGHPSVADGQVTRKACFHWSNCCSLSTNIKVRNCGSYYVYYLKSTGSCWYRYCSTD</sequence>
<evidence type="ECO:0000313" key="8">
    <source>
        <dbReference type="Proteomes" id="UP001159427"/>
    </source>
</evidence>
<keyword evidence="8" id="KW-1185">Reference proteome</keyword>
<evidence type="ECO:0000256" key="5">
    <source>
        <dbReference type="SAM" id="SignalP"/>
    </source>
</evidence>
<comment type="caution">
    <text evidence="7">The sequence shown here is derived from an EMBL/GenBank/DDBJ whole genome shotgun (WGS) entry which is preliminary data.</text>
</comment>
<protein>
    <recommendedName>
        <fullName evidence="6">EGF-like domain-containing protein</fullName>
    </recommendedName>
</protein>
<dbReference type="PROSITE" id="PS01186">
    <property type="entry name" value="EGF_2"/>
    <property type="match status" value="1"/>
</dbReference>
<dbReference type="SUPFAM" id="SSF57196">
    <property type="entry name" value="EGF/Laminin"/>
    <property type="match status" value="1"/>
</dbReference>
<evidence type="ECO:0000256" key="3">
    <source>
        <dbReference type="ARBA" id="ARBA00023157"/>
    </source>
</evidence>
<dbReference type="PROSITE" id="PS01187">
    <property type="entry name" value="EGF_CA"/>
    <property type="match status" value="1"/>
</dbReference>
<keyword evidence="1 4" id="KW-0245">EGF-like domain</keyword>
<feature type="chain" id="PRO_5047283048" description="EGF-like domain-containing protein" evidence="5">
    <location>
        <begin position="22"/>
        <end position="364"/>
    </location>
</feature>
<proteinExistence type="predicted"/>
<dbReference type="PROSITE" id="PS00010">
    <property type="entry name" value="ASX_HYDROXYL"/>
    <property type="match status" value="1"/>
</dbReference>
<keyword evidence="2 5" id="KW-0732">Signal</keyword>
<gene>
    <name evidence="7" type="ORF">PEVE_00001612</name>
</gene>